<protein>
    <submittedName>
        <fullName evidence="9">Cnd1 domain-containing protein</fullName>
    </submittedName>
</protein>
<gene>
    <name evidence="7" type="ORF">ACOC_LOCUS6629</name>
</gene>
<feature type="compositionally biased region" description="Basic and acidic residues" evidence="6">
    <location>
        <begin position="1283"/>
        <end position="1301"/>
    </location>
</feature>
<dbReference type="Pfam" id="PF20168">
    <property type="entry name" value="PDS5"/>
    <property type="match status" value="2"/>
</dbReference>
<dbReference type="SUPFAM" id="SSF48371">
    <property type="entry name" value="ARM repeat"/>
    <property type="match status" value="1"/>
</dbReference>
<dbReference type="PANTHER" id="PTHR12663:SF0">
    <property type="entry name" value="PRECOCIOUS DISSOCIATION OF SISTERS 5, ISOFORM A"/>
    <property type="match status" value="1"/>
</dbReference>
<organism evidence="9">
    <name type="scientific">Angiostrongylus costaricensis</name>
    <name type="common">Nematode worm</name>
    <dbReference type="NCBI Taxonomy" id="334426"/>
    <lineage>
        <taxon>Eukaryota</taxon>
        <taxon>Metazoa</taxon>
        <taxon>Ecdysozoa</taxon>
        <taxon>Nematoda</taxon>
        <taxon>Chromadorea</taxon>
        <taxon>Rhabditida</taxon>
        <taxon>Rhabditina</taxon>
        <taxon>Rhabditomorpha</taxon>
        <taxon>Strongyloidea</taxon>
        <taxon>Metastrongylidae</taxon>
        <taxon>Angiostrongylus</taxon>
    </lineage>
</organism>
<evidence type="ECO:0000313" key="8">
    <source>
        <dbReference type="Proteomes" id="UP000267027"/>
    </source>
</evidence>
<keyword evidence="2" id="KW-0132">Cell division</keyword>
<evidence type="ECO:0000256" key="6">
    <source>
        <dbReference type="SAM" id="MobiDB-lite"/>
    </source>
</evidence>
<evidence type="ECO:0000313" key="9">
    <source>
        <dbReference type="WBParaSite" id="ACOC_0000662801-mRNA-1"/>
    </source>
</evidence>
<keyword evidence="5" id="KW-0131">Cell cycle</keyword>
<evidence type="ECO:0000256" key="4">
    <source>
        <dbReference type="ARBA" id="ARBA00023242"/>
    </source>
</evidence>
<keyword evidence="8" id="KW-1185">Reference proteome</keyword>
<dbReference type="GO" id="GO:0007064">
    <property type="term" value="P:mitotic sister chromatid cohesion"/>
    <property type="evidence" value="ECO:0007669"/>
    <property type="project" value="InterPro"/>
</dbReference>
<dbReference type="InterPro" id="IPR016024">
    <property type="entry name" value="ARM-type_fold"/>
</dbReference>
<dbReference type="OrthoDB" id="200660at2759"/>
<dbReference type="PANTHER" id="PTHR12663">
    <property type="entry name" value="ANDROGEN INDUCED INHIBITOR OF PROLIFERATION AS3 / PDS5-RELATED"/>
    <property type="match status" value="1"/>
</dbReference>
<name>A0A158PHP3_ANGCS</name>
<proteinExistence type="predicted"/>
<evidence type="ECO:0000313" key="7">
    <source>
        <dbReference type="EMBL" id="VDM58214.1"/>
    </source>
</evidence>
<keyword evidence="4" id="KW-0539">Nucleus</keyword>
<dbReference type="EMBL" id="UYYA01003963">
    <property type="protein sequence ID" value="VDM58214.1"/>
    <property type="molecule type" value="Genomic_DNA"/>
</dbReference>
<evidence type="ECO:0000256" key="5">
    <source>
        <dbReference type="ARBA" id="ARBA00023306"/>
    </source>
</evidence>
<feature type="region of interest" description="Disordered" evidence="6">
    <location>
        <begin position="1196"/>
        <end position="1345"/>
    </location>
</feature>
<evidence type="ECO:0000256" key="3">
    <source>
        <dbReference type="ARBA" id="ARBA00022776"/>
    </source>
</evidence>
<feature type="compositionally biased region" description="Polar residues" evidence="6">
    <location>
        <begin position="1250"/>
        <end position="1265"/>
    </location>
</feature>
<evidence type="ECO:0000256" key="2">
    <source>
        <dbReference type="ARBA" id="ARBA00022618"/>
    </source>
</evidence>
<dbReference type="GO" id="GO:0051301">
    <property type="term" value="P:cell division"/>
    <property type="evidence" value="ECO:0007669"/>
    <property type="project" value="UniProtKB-KW"/>
</dbReference>
<sequence length="1345" mass="152875">MRNEIEYPPNCLPISTTCGTSDLVKRLKTLSEALQVSDTNDECNRHDRYGPLICHLASACFLENGNKDVQIWLACCLADIFRIFAPNVPLGDPSQLKDVLIFIVRTLRGLDSPSNPLFRRYFYLVENLSVVSTLVLALELPHDEANEVIRTLIKTAMEIANGKEWKNDNREASEEGGASDEGEERSEVRDKVIGFLIGIISTLLRDVDQVSDDILDLLFFYLINPQKLNNRESYNMARQIIHVTQTSLEAAIQSADDDQQRLLATRFVGKLASSEKSRLCDDHPDLWKLYMDRFKDSSAEIREACAKDSHEILLRHSQLRGQISLALGRLTRDLDDPVRLTAVLCIIETAKKKLEAVNESLILACCDRMKDKKPKIRQEVIAKLLHLYFKVVMGDEYTASETAAVTVIPEKALALYMLASMTEEKSMIERYFSSYIIPYKMGIKKRIKSMVDLFCKLDKFESQYVPFILMVRNYVRVLFFLMRRVFAEIVARSSCHRRILREMLDIISRQGSSEDKAQLESKIQRISSTYHDSNGFSIALKHFANLLSTDQKCFEYGEYLVSNEYTTAKVEEICKELIRRSAEVGTIPKDCQTNIRRYIERVAPLIMDQESTNELLRLLVHLKNDAECGNTDAITKLPRLLRLTKIWGEYFPHIFTRMDCIQGLLRIVASDDPNIVEAGLQVLYYITLQSTLKTKDQDWSNVVLSEVWNVITCEDKNFRRCSKLAVRIVCRLLTREECALRFNRIFSDIEERVSLDNPAACINALQVISEFHRNLPLEFGCRVKALITDFIVPGLVLSPETDDGAAESLDPLIPLEERPVSQYCLPKVYGMKLLTRYLFACNGDVENDALASKTIKMFVAFIQAAGDLHDPDKHISLTEKAWLRAVAGVSLLKLCYVQKYSQMMDAGMFATLANLMTDTEDCVRNYFVKRLNKGIMRNRLTIEYLSFFSLVNLVNATGLEENAVKNYRDQCRAFLLSAVTRRRHLIQSSGFSSAYLPYHQPEYTIAYSIWLLSHQPLLTSHSDLANMAALQECLWFMMEPFMAKKETTDFEFIHHLLQYIKATSDALFENRCKGGEIGQAQIIGQNKKMWALADMGVLMLVYRGKVTIRNEPRKPVLSARFFVRSKNAEHLAMVYAPEELIEDEKQRNGKIPTHERRRFLSANTNTSLAKRPGTKNIAGVRKAAGKELDDRNVISSPKNIGDATDDFLPSTSGGQVAARSLRSHPTEQVLRDAKSPTQLKTLLRGRSHNIPLSTSTPMQPISSPSKVKAIDKKVGKRSQTLTADDHEKPKAKRKADVAKVRERSHKPNAPSRSGALSRSEAARKMKRKTSSDPVRVIRTRRSKLP</sequence>
<dbReference type="Proteomes" id="UP000267027">
    <property type="component" value="Unassembled WGS sequence"/>
</dbReference>
<feature type="compositionally biased region" description="Basic and acidic residues" evidence="6">
    <location>
        <begin position="164"/>
        <end position="173"/>
    </location>
</feature>
<evidence type="ECO:0000256" key="1">
    <source>
        <dbReference type="ARBA" id="ARBA00004123"/>
    </source>
</evidence>
<dbReference type="GO" id="GO:0006281">
    <property type="term" value="P:DNA repair"/>
    <property type="evidence" value="ECO:0007669"/>
    <property type="project" value="TreeGrafter"/>
</dbReference>
<dbReference type="InterPro" id="IPR011989">
    <property type="entry name" value="ARM-like"/>
</dbReference>
<dbReference type="InterPro" id="IPR039776">
    <property type="entry name" value="Pds5"/>
</dbReference>
<dbReference type="OMA" id="YPPAYNM"/>
<dbReference type="GO" id="GO:0000785">
    <property type="term" value="C:chromatin"/>
    <property type="evidence" value="ECO:0007669"/>
    <property type="project" value="TreeGrafter"/>
</dbReference>
<keyword evidence="3" id="KW-0498">Mitosis</keyword>
<accession>A0A158PHP3</accession>
<dbReference type="WBParaSite" id="ACOC_0000662801-mRNA-1">
    <property type="protein sequence ID" value="ACOC_0000662801-mRNA-1"/>
    <property type="gene ID" value="ACOC_0000662801"/>
</dbReference>
<dbReference type="STRING" id="334426.A0A158PHP3"/>
<dbReference type="GO" id="GO:0005634">
    <property type="term" value="C:nucleus"/>
    <property type="evidence" value="ECO:0007669"/>
    <property type="project" value="UniProtKB-SubCell"/>
</dbReference>
<feature type="region of interest" description="Disordered" evidence="6">
    <location>
        <begin position="164"/>
        <end position="185"/>
    </location>
</feature>
<reference evidence="7 8" key="2">
    <citation type="submission" date="2018-11" db="EMBL/GenBank/DDBJ databases">
        <authorList>
            <consortium name="Pathogen Informatics"/>
        </authorList>
    </citation>
    <scope>NUCLEOTIDE SEQUENCE [LARGE SCALE GENOMIC DNA]</scope>
    <source>
        <strain evidence="7 8">Costa Rica</strain>
    </source>
</reference>
<comment type="subcellular location">
    <subcellularLocation>
        <location evidence="1">Nucleus</location>
    </subcellularLocation>
</comment>
<dbReference type="Gene3D" id="1.25.10.10">
    <property type="entry name" value="Leucine-rich Repeat Variant"/>
    <property type="match status" value="1"/>
</dbReference>
<reference evidence="9" key="1">
    <citation type="submission" date="2016-04" db="UniProtKB">
        <authorList>
            <consortium name="WormBaseParasite"/>
        </authorList>
    </citation>
    <scope>IDENTIFICATION</scope>
</reference>